<keyword evidence="5 9" id="KW-0862">Zinc</keyword>
<comment type="caution">
    <text evidence="12">The sequence shown here is derived from an EMBL/GenBank/DDBJ whole genome shotgun (WGS) entry which is preliminary data.</text>
</comment>
<evidence type="ECO:0000259" key="11">
    <source>
        <dbReference type="Pfam" id="PF02744"/>
    </source>
</evidence>
<dbReference type="PATRIC" id="fig|1618997.3.peg.1105"/>
<comment type="cofactor">
    <cofactor evidence="9">
        <name>Zn(2+)</name>
        <dbReference type="ChEBI" id="CHEBI:29105"/>
    </cofactor>
    <text evidence="9">Binds 1 zinc ion per subunit.</text>
</comment>
<feature type="binding site" evidence="9">
    <location>
        <position position="163"/>
    </location>
    <ligand>
        <name>Zn(2+)</name>
        <dbReference type="ChEBI" id="CHEBI:29105"/>
    </ligand>
</feature>
<dbReference type="SUPFAM" id="SSF54197">
    <property type="entry name" value="HIT-like"/>
    <property type="match status" value="2"/>
</dbReference>
<dbReference type="InterPro" id="IPR036265">
    <property type="entry name" value="HIT-like_sf"/>
</dbReference>
<dbReference type="Gene3D" id="3.30.428.10">
    <property type="entry name" value="HIT-like"/>
    <property type="match status" value="2"/>
</dbReference>
<proteinExistence type="inferred from homology"/>
<dbReference type="Pfam" id="PF01087">
    <property type="entry name" value="GalP_UDP_transf"/>
    <property type="match status" value="1"/>
</dbReference>
<evidence type="ECO:0000256" key="8">
    <source>
        <dbReference type="PIRSR" id="PIRSR000808-1"/>
    </source>
</evidence>
<feature type="binding site" evidence="9">
    <location>
        <position position="112"/>
    </location>
    <ligand>
        <name>Zn(2+)</name>
        <dbReference type="ChEBI" id="CHEBI:29105"/>
    </ligand>
</feature>
<evidence type="ECO:0000259" key="10">
    <source>
        <dbReference type="Pfam" id="PF01087"/>
    </source>
</evidence>
<dbReference type="InterPro" id="IPR001937">
    <property type="entry name" value="GalP_UDPtransf1"/>
</dbReference>
<evidence type="ECO:0000256" key="5">
    <source>
        <dbReference type="ARBA" id="ARBA00022833"/>
    </source>
</evidence>
<evidence type="ECO:0000256" key="1">
    <source>
        <dbReference type="ARBA" id="ARBA00010951"/>
    </source>
</evidence>
<dbReference type="Proteomes" id="UP000034746">
    <property type="component" value="Unassembled WGS sequence"/>
</dbReference>
<keyword evidence="6" id="KW-0119">Carbohydrate metabolism</keyword>
<keyword evidence="4 9" id="KW-0479">Metal-binding</keyword>
<feature type="binding site" evidence="9">
    <location>
        <position position="42"/>
    </location>
    <ligand>
        <name>Zn(2+)</name>
        <dbReference type="ChEBI" id="CHEBI:29105"/>
    </ligand>
</feature>
<evidence type="ECO:0000256" key="6">
    <source>
        <dbReference type="ARBA" id="ARBA00023277"/>
    </source>
</evidence>
<feature type="domain" description="Galactose-1-phosphate uridyl transferase N-terminal" evidence="10">
    <location>
        <begin position="3"/>
        <end position="175"/>
    </location>
</feature>
<evidence type="ECO:0000313" key="12">
    <source>
        <dbReference type="EMBL" id="KKR97009.1"/>
    </source>
</evidence>
<dbReference type="NCBIfam" id="TIGR00209">
    <property type="entry name" value="galT_1"/>
    <property type="match status" value="1"/>
</dbReference>
<feature type="binding site" evidence="9">
    <location>
        <position position="39"/>
    </location>
    <ligand>
        <name>Zn(2+)</name>
        <dbReference type="ChEBI" id="CHEBI:29105"/>
    </ligand>
</feature>
<evidence type="ECO:0000256" key="7">
    <source>
        <dbReference type="NCBIfam" id="TIGR00209"/>
    </source>
</evidence>
<dbReference type="PIRSF" id="PIRSF000808">
    <property type="entry name" value="GalT"/>
    <property type="match status" value="1"/>
</dbReference>
<evidence type="ECO:0000256" key="4">
    <source>
        <dbReference type="ARBA" id="ARBA00022723"/>
    </source>
</evidence>
<evidence type="ECO:0000256" key="9">
    <source>
        <dbReference type="PIRSR" id="PIRSR000808-3"/>
    </source>
</evidence>
<dbReference type="AlphaFoldDB" id="A0A0G0V7T3"/>
<evidence type="ECO:0000313" key="13">
    <source>
        <dbReference type="Proteomes" id="UP000034746"/>
    </source>
</evidence>
<dbReference type="EC" id="2.7.7.12" evidence="7"/>
<dbReference type="PANTHER" id="PTHR42763">
    <property type="entry name" value="ADP-GLUCOSE PHOSPHORYLASE"/>
    <property type="match status" value="1"/>
</dbReference>
<feature type="domain" description="Galactose-1-phosphate uridyl transferase C-terminal" evidence="11">
    <location>
        <begin position="188"/>
        <end position="305"/>
    </location>
</feature>
<dbReference type="GO" id="GO:0008270">
    <property type="term" value="F:zinc ion binding"/>
    <property type="evidence" value="ECO:0007669"/>
    <property type="project" value="InterPro"/>
</dbReference>
<dbReference type="InterPro" id="IPR005849">
    <property type="entry name" value="GalP_Utransf_N"/>
</dbReference>
<dbReference type="GO" id="GO:0006012">
    <property type="term" value="P:galactose metabolic process"/>
    <property type="evidence" value="ECO:0007669"/>
    <property type="project" value="UniProtKB-UniRule"/>
</dbReference>
<name>A0A0G0V7T3_9BACT</name>
<organism evidence="12 13">
    <name type="scientific">Candidatus Uhrbacteria bacterium GW2011_GWF2_41_16</name>
    <dbReference type="NCBI Taxonomy" id="1618997"/>
    <lineage>
        <taxon>Bacteria</taxon>
        <taxon>Candidatus Uhriibacteriota</taxon>
    </lineage>
</organism>
<dbReference type="InterPro" id="IPR053177">
    <property type="entry name" value="ADP-glucose_phosphorylase"/>
</dbReference>
<comment type="similarity">
    <text evidence="1">Belongs to the galactose-1-phosphate uridylyltransferase type 1 family.</text>
</comment>
<evidence type="ECO:0000256" key="3">
    <source>
        <dbReference type="ARBA" id="ARBA00022695"/>
    </source>
</evidence>
<dbReference type="GO" id="GO:0008108">
    <property type="term" value="F:UDP-glucose:hexose-1-phosphate uridylyltransferase activity"/>
    <property type="evidence" value="ECO:0007669"/>
    <property type="project" value="UniProtKB-UniRule"/>
</dbReference>
<dbReference type="Pfam" id="PF02744">
    <property type="entry name" value="GalP_UDP_tr_C"/>
    <property type="match status" value="1"/>
</dbReference>
<evidence type="ECO:0000256" key="2">
    <source>
        <dbReference type="ARBA" id="ARBA00022679"/>
    </source>
</evidence>
<protein>
    <recommendedName>
        <fullName evidence="7">Galactose-1-phosphate uridylyltransferase</fullName>
        <ecNumber evidence="7">2.7.7.12</ecNumber>
    </recommendedName>
</protein>
<dbReference type="EMBL" id="LCAU01000020">
    <property type="protein sequence ID" value="KKR97009.1"/>
    <property type="molecule type" value="Genomic_DNA"/>
</dbReference>
<gene>
    <name evidence="12" type="ORF">UU48_C0020G0005</name>
</gene>
<dbReference type="UniPathway" id="UPA00214"/>
<sequence>MSELRKDPVTGRWVIISSERGRRPSDFQEAPSKRKGGFCPFCAGNEKFTPPEILAYREAGTLPNSAGWTLRVVANKFPALKIEGNLDKTGIGLFDKMNGVGAHEVIIETPSHDMTMSKLPERKIEDILWAYRDRVMDLKKDSRFQSILIFKNEGESAGASLEHSHSQLVALPIIPRQVSEEIEGSRLYYNYKERCIYCDIVKQEMYSEERNVAENEHFLAIAPFAARFPFETWIIPKVHNSCFDEAQPWEYSSLSRLLKNVLQKLDKVLNIPPYNYIIHTCPLRSQMREFYHWHLEIMPKLVRIAGFEWGSGFYINPTSPEEAAKFLREAKV</sequence>
<accession>A0A0G0V7T3</accession>
<dbReference type="PANTHER" id="PTHR42763:SF1">
    <property type="entry name" value="UDP-GLUCOSE--HEXOSE-1-PHOSPHATE URIDYLYLTRANSFERASE"/>
    <property type="match status" value="1"/>
</dbReference>
<keyword evidence="3 12" id="KW-0548">Nucleotidyltransferase</keyword>
<reference evidence="12 13" key="1">
    <citation type="journal article" date="2015" name="Nature">
        <title>rRNA introns, odd ribosomes, and small enigmatic genomes across a large radiation of phyla.</title>
        <authorList>
            <person name="Brown C.T."/>
            <person name="Hug L.A."/>
            <person name="Thomas B.C."/>
            <person name="Sharon I."/>
            <person name="Castelle C.J."/>
            <person name="Singh A."/>
            <person name="Wilkins M.J."/>
            <person name="Williams K.H."/>
            <person name="Banfield J.F."/>
        </authorList>
    </citation>
    <scope>NUCLEOTIDE SEQUENCE [LARGE SCALE GENOMIC DNA]</scope>
</reference>
<dbReference type="InterPro" id="IPR005850">
    <property type="entry name" value="GalP_Utransf_C"/>
</dbReference>
<keyword evidence="2 12" id="KW-0808">Transferase</keyword>
<feature type="active site" description="Tele-UMP-histidine intermediate" evidence="8">
    <location>
        <position position="165"/>
    </location>
</feature>